<sequence>MENENIAVGLDIGTTKIVAMIGRENEYGKVEILGIGRTKSLGVHRGVVNNITQTIQSIQQALQQAEANSQLKVDAVTVGIAGQHIRSLQHSDYITRNDVEEVINDDDIDSLCNQVHKLVMLPGEEIIHVLPQEYKVDGQSEITEPRGMSGGRLEANFHVVVGQISSIRNIARCVQNSGLELKGMTLEPLASANAVLSQEEKEAGVALIDIGGGTTDLAIFKDGIIRHTAVIPFGGNVVTEDIKEGCSIIEKQAELLKVKFGSAWPGENKENEIVSIPGLRGRDPKEISLKNLSKIIHFRAVEIIEQVFLEIKNYGHEEQKKKLIAGIVITGGGAQLKHLKQLVEYVTGMDTRIGYPNEHLAGDTDDEIASPMYATAVGLVMDGLKRNLELQKELESKKADEVSDEAETTTSDEHQDNASSTEAEQNQEQKYEDSFLNDNYGAKRPAEPKKSFFDKFFDKVKDFLDKAE</sequence>
<dbReference type="SMART" id="SM00842">
    <property type="entry name" value="FtsA"/>
    <property type="match status" value="1"/>
</dbReference>
<evidence type="ECO:0000256" key="7">
    <source>
        <dbReference type="SAM" id="MobiDB-lite"/>
    </source>
</evidence>
<name>A0A1M4XAM0_9FLAO</name>
<dbReference type="OrthoDB" id="9768127at2"/>
<dbReference type="CDD" id="cd24048">
    <property type="entry name" value="ASKHA_NBD_FtsA"/>
    <property type="match status" value="1"/>
</dbReference>
<organism evidence="9 10">
    <name type="scientific">Psychroflexus salarius</name>
    <dbReference type="NCBI Taxonomy" id="1155689"/>
    <lineage>
        <taxon>Bacteria</taxon>
        <taxon>Pseudomonadati</taxon>
        <taxon>Bacteroidota</taxon>
        <taxon>Flavobacteriia</taxon>
        <taxon>Flavobacteriales</taxon>
        <taxon>Flavobacteriaceae</taxon>
        <taxon>Psychroflexus</taxon>
    </lineage>
</organism>
<dbReference type="STRING" id="1155689.SAMN05444278_10833"/>
<dbReference type="InterPro" id="IPR050696">
    <property type="entry name" value="FtsA/MreB"/>
</dbReference>
<dbReference type="Gene3D" id="3.30.1490.110">
    <property type="match status" value="1"/>
</dbReference>
<evidence type="ECO:0000256" key="6">
    <source>
        <dbReference type="PIRNR" id="PIRNR003101"/>
    </source>
</evidence>
<comment type="similarity">
    <text evidence="5 6">Belongs to the FtsA/MreB family.</text>
</comment>
<dbReference type="GO" id="GO:0009898">
    <property type="term" value="C:cytoplasmic side of plasma membrane"/>
    <property type="evidence" value="ECO:0007669"/>
    <property type="project" value="UniProtKB-UniRule"/>
</dbReference>
<keyword evidence="3 5" id="KW-0472">Membrane</keyword>
<evidence type="ECO:0000256" key="1">
    <source>
        <dbReference type="ARBA" id="ARBA00022475"/>
    </source>
</evidence>
<dbReference type="AlphaFoldDB" id="A0A1M4XAM0"/>
<evidence type="ECO:0000313" key="9">
    <source>
        <dbReference type="EMBL" id="SHE90222.1"/>
    </source>
</evidence>
<comment type="function">
    <text evidence="5 6">Cell division protein that is involved in the assembly of the Z ring. May serve as a membrane anchor for the Z ring.</text>
</comment>
<dbReference type="PANTHER" id="PTHR32432:SF4">
    <property type="entry name" value="CELL DIVISION PROTEIN FTSA"/>
    <property type="match status" value="1"/>
</dbReference>
<evidence type="ECO:0000256" key="4">
    <source>
        <dbReference type="ARBA" id="ARBA00023306"/>
    </source>
</evidence>
<dbReference type="Proteomes" id="UP000184462">
    <property type="component" value="Unassembled WGS sequence"/>
</dbReference>
<evidence type="ECO:0000256" key="3">
    <source>
        <dbReference type="ARBA" id="ARBA00023136"/>
    </source>
</evidence>
<dbReference type="InterPro" id="IPR020823">
    <property type="entry name" value="Cell_div_FtsA"/>
</dbReference>
<dbReference type="Pfam" id="PF14450">
    <property type="entry name" value="FtsA"/>
    <property type="match status" value="2"/>
</dbReference>
<comment type="subcellular location">
    <subcellularLocation>
        <location evidence="5">Cell membrane</location>
        <topology evidence="5">Peripheral membrane protein</topology>
        <orientation evidence="5">Cytoplasmic side</orientation>
    </subcellularLocation>
    <text evidence="5">Localizes to the Z ring in an FtsZ-dependent manner. Targeted to the membrane through a conserved C-terminal amphipathic helix.</text>
</comment>
<feature type="region of interest" description="Disordered" evidence="7">
    <location>
        <begin position="394"/>
        <end position="447"/>
    </location>
</feature>
<gene>
    <name evidence="5" type="primary">ftsA</name>
    <name evidence="9" type="ORF">SAMN05444278_10833</name>
</gene>
<dbReference type="GO" id="GO:0032153">
    <property type="term" value="C:cell division site"/>
    <property type="evidence" value="ECO:0007669"/>
    <property type="project" value="UniProtKB-UniRule"/>
</dbReference>
<dbReference type="RefSeq" id="WP_073193413.1">
    <property type="nucleotide sequence ID" value="NZ_FQTW01000008.1"/>
</dbReference>
<feature type="domain" description="SHS2" evidence="8">
    <location>
        <begin position="7"/>
        <end position="195"/>
    </location>
</feature>
<protein>
    <recommendedName>
        <fullName evidence="5 6">Cell division protein FtsA</fullName>
    </recommendedName>
</protein>
<evidence type="ECO:0000256" key="2">
    <source>
        <dbReference type="ARBA" id="ARBA00022618"/>
    </source>
</evidence>
<dbReference type="Gene3D" id="3.30.420.40">
    <property type="match status" value="2"/>
</dbReference>
<evidence type="ECO:0000313" key="10">
    <source>
        <dbReference type="Proteomes" id="UP000184462"/>
    </source>
</evidence>
<dbReference type="GO" id="GO:0043093">
    <property type="term" value="P:FtsZ-dependent cytokinesis"/>
    <property type="evidence" value="ECO:0007669"/>
    <property type="project" value="UniProtKB-UniRule"/>
</dbReference>
<dbReference type="InterPro" id="IPR043129">
    <property type="entry name" value="ATPase_NBD"/>
</dbReference>
<keyword evidence="1 5" id="KW-1003">Cell membrane</keyword>
<dbReference type="Pfam" id="PF02491">
    <property type="entry name" value="SHS2_FTSA"/>
    <property type="match status" value="1"/>
</dbReference>
<dbReference type="SUPFAM" id="SSF53067">
    <property type="entry name" value="Actin-like ATPase domain"/>
    <property type="match status" value="2"/>
</dbReference>
<keyword evidence="2 5" id="KW-0132">Cell division</keyword>
<evidence type="ECO:0000259" key="8">
    <source>
        <dbReference type="SMART" id="SM00842"/>
    </source>
</evidence>
<accession>A0A1M4XAM0</accession>
<dbReference type="PANTHER" id="PTHR32432">
    <property type="entry name" value="CELL DIVISION PROTEIN FTSA-RELATED"/>
    <property type="match status" value="1"/>
</dbReference>
<dbReference type="HAMAP" id="MF_02033">
    <property type="entry name" value="FtsA"/>
    <property type="match status" value="1"/>
</dbReference>
<comment type="subunit">
    <text evidence="5">Self-interacts. Interacts with FtsZ.</text>
</comment>
<evidence type="ECO:0000256" key="5">
    <source>
        <dbReference type="HAMAP-Rule" id="MF_02033"/>
    </source>
</evidence>
<dbReference type="PIRSF" id="PIRSF003101">
    <property type="entry name" value="FtsA"/>
    <property type="match status" value="1"/>
</dbReference>
<dbReference type="NCBIfam" id="TIGR01174">
    <property type="entry name" value="ftsA"/>
    <property type="match status" value="1"/>
</dbReference>
<proteinExistence type="inferred from homology"/>
<keyword evidence="10" id="KW-1185">Reference proteome</keyword>
<feature type="compositionally biased region" description="Polar residues" evidence="7">
    <location>
        <begin position="417"/>
        <end position="426"/>
    </location>
</feature>
<reference evidence="9 10" key="1">
    <citation type="submission" date="2016-11" db="EMBL/GenBank/DDBJ databases">
        <authorList>
            <person name="Jaros S."/>
            <person name="Januszkiewicz K."/>
            <person name="Wedrychowicz H."/>
        </authorList>
    </citation>
    <scope>NUCLEOTIDE SEQUENCE [LARGE SCALE GENOMIC DNA]</scope>
    <source>
        <strain evidence="9 10">DSM 25661</strain>
    </source>
</reference>
<keyword evidence="4 5" id="KW-0131">Cell cycle</keyword>
<dbReference type="InterPro" id="IPR003494">
    <property type="entry name" value="SHS2_FtsA"/>
</dbReference>
<dbReference type="EMBL" id="FQTW01000008">
    <property type="protein sequence ID" value="SHE90222.1"/>
    <property type="molecule type" value="Genomic_DNA"/>
</dbReference>